<dbReference type="AlphaFoldDB" id="A0A4Q1JJ99"/>
<evidence type="ECO:0000313" key="2">
    <source>
        <dbReference type="Proteomes" id="UP000289703"/>
    </source>
</evidence>
<dbReference type="EMBL" id="SAXA01000018">
    <property type="protein sequence ID" value="RXQ88463.1"/>
    <property type="molecule type" value="Genomic_DNA"/>
</dbReference>
<name>A0A4Q1JJ99_9BACT</name>
<keyword evidence="2" id="KW-1185">Reference proteome</keyword>
<gene>
    <name evidence="1" type="ORF">EO244_15135</name>
</gene>
<dbReference type="Proteomes" id="UP000289703">
    <property type="component" value="Unassembled WGS sequence"/>
</dbReference>
<accession>A0A4Q1JJ99</accession>
<evidence type="ECO:0000313" key="1">
    <source>
        <dbReference type="EMBL" id="RXQ88463.1"/>
    </source>
</evidence>
<comment type="caution">
    <text evidence="1">The sequence shown here is derived from an EMBL/GenBank/DDBJ whole genome shotgun (WGS) entry which is preliminary data.</text>
</comment>
<sequence>MEKKFETRIRDKIRYFNIGRKQLVSNAVESLMTYVQREKTLFYLKYPIFVGQFLRNQKT</sequence>
<proteinExistence type="predicted"/>
<reference evidence="1 2" key="1">
    <citation type="submission" date="2019-01" db="EMBL/GenBank/DDBJ databases">
        <title>Ancylomarina salipaludis sp. nov., isolated from a salt marsh.</title>
        <authorList>
            <person name="Yoon J.-H."/>
        </authorList>
    </citation>
    <scope>NUCLEOTIDE SEQUENCE [LARGE SCALE GENOMIC DNA]</scope>
    <source>
        <strain evidence="1 2">SHSM-M15</strain>
    </source>
</reference>
<organism evidence="1 2">
    <name type="scientific">Ancylomarina salipaludis</name>
    <dbReference type="NCBI Taxonomy" id="2501299"/>
    <lineage>
        <taxon>Bacteria</taxon>
        <taxon>Pseudomonadati</taxon>
        <taxon>Bacteroidota</taxon>
        <taxon>Bacteroidia</taxon>
        <taxon>Marinilabiliales</taxon>
        <taxon>Marinifilaceae</taxon>
        <taxon>Ancylomarina</taxon>
    </lineage>
</organism>
<protein>
    <submittedName>
        <fullName evidence="1">Uncharacterized protein</fullName>
    </submittedName>
</protein>